<keyword evidence="12" id="KW-0460">Magnesium</keyword>
<gene>
    <name evidence="14" type="ORF">XmelCFBP4644_15270</name>
</gene>
<dbReference type="GO" id="GO:0046677">
    <property type="term" value="P:response to antibiotic"/>
    <property type="evidence" value="ECO:0007669"/>
    <property type="project" value="UniProtKB-KW"/>
</dbReference>
<organism evidence="14 15">
    <name type="scientific">Xanthomonas melonis</name>
    <dbReference type="NCBI Taxonomy" id="56456"/>
    <lineage>
        <taxon>Bacteria</taxon>
        <taxon>Pseudomonadati</taxon>
        <taxon>Pseudomonadota</taxon>
        <taxon>Gammaproteobacteria</taxon>
        <taxon>Lysobacterales</taxon>
        <taxon>Lysobacteraceae</taxon>
        <taxon>Xanthomonas</taxon>
    </lineage>
</organism>
<evidence type="ECO:0000256" key="12">
    <source>
        <dbReference type="PIRSR" id="PIRSR000706-2"/>
    </source>
</evidence>
<evidence type="ECO:0000256" key="2">
    <source>
        <dbReference type="ARBA" id="ARBA00012193"/>
    </source>
</evidence>
<evidence type="ECO:0000256" key="11">
    <source>
        <dbReference type="PIRSR" id="PIRSR000706-1"/>
    </source>
</evidence>
<sequence>MQPHDDHSDHALPREIAAQAPFLSPSLAARLQDGQWQRNLVGEAGAEVFRVRLPTGPEVFLKQASGATAHALTEEMARLEWLSSLAGELPPVPSVEHFECAAGHSWLLTRAMPGRTANEWLQEAPGRGLAIVQSLATALRRWHALPVQHCPFNADHTLRLAQARQRLDAGLIDADDFDDARAGWTPEDVWDAMHALLPLRMERVVTHGDYSLDNILLDAQGQVTGIIDVGRAGIADPYQDLAILWNGLSEFGEDLQQALLPAYGTAMDSDRLTFHLCLDECF</sequence>
<comment type="similarity">
    <text evidence="1 10">Belongs to the aminoglycoside phosphotransferase family.</text>
</comment>
<dbReference type="Pfam" id="PF01636">
    <property type="entry name" value="APH"/>
    <property type="match status" value="1"/>
</dbReference>
<evidence type="ECO:0000256" key="9">
    <source>
        <dbReference type="ARBA" id="ARBA00048925"/>
    </source>
</evidence>
<evidence type="ECO:0000256" key="6">
    <source>
        <dbReference type="ARBA" id="ARBA00022777"/>
    </source>
</evidence>
<dbReference type="InterPro" id="IPR002575">
    <property type="entry name" value="Aminoglycoside_PTrfase"/>
</dbReference>
<dbReference type="PANTHER" id="PTHR21310">
    <property type="entry name" value="AMINOGLYCOSIDE PHOSPHOTRANSFERASE-RELATED-RELATED"/>
    <property type="match status" value="1"/>
</dbReference>
<keyword evidence="6 10" id="KW-0418">Kinase</keyword>
<keyword evidence="5 10" id="KW-0547">Nucleotide-binding</keyword>
<evidence type="ECO:0000256" key="5">
    <source>
        <dbReference type="ARBA" id="ARBA00022741"/>
    </source>
</evidence>
<dbReference type="GO" id="GO:0008910">
    <property type="term" value="F:kanamycin kinase activity"/>
    <property type="evidence" value="ECO:0007669"/>
    <property type="project" value="UniProtKB-EC"/>
</dbReference>
<evidence type="ECO:0000256" key="8">
    <source>
        <dbReference type="ARBA" id="ARBA00023251"/>
    </source>
</evidence>
<evidence type="ECO:0000256" key="7">
    <source>
        <dbReference type="ARBA" id="ARBA00022840"/>
    </source>
</evidence>
<dbReference type="PANTHER" id="PTHR21310:SF41">
    <property type="entry name" value="3'-PHOSPHOTRANSFERASE, PUTATIVE-RELATED"/>
    <property type="match status" value="1"/>
</dbReference>
<comment type="catalytic activity">
    <reaction evidence="9">
        <text>kanamycin A + ATP = kanamycin 3'-phosphate + ADP + H(+)</text>
        <dbReference type="Rhea" id="RHEA:24256"/>
        <dbReference type="ChEBI" id="CHEBI:15378"/>
        <dbReference type="ChEBI" id="CHEBI:30616"/>
        <dbReference type="ChEBI" id="CHEBI:57909"/>
        <dbReference type="ChEBI" id="CHEBI:58214"/>
        <dbReference type="ChEBI" id="CHEBI:456216"/>
        <dbReference type="EC" id="2.7.1.95"/>
    </reaction>
</comment>
<feature type="binding site" evidence="12">
    <location>
        <position position="214"/>
    </location>
    <ligand>
        <name>Mg(2+)</name>
        <dbReference type="ChEBI" id="CHEBI:18420"/>
    </ligand>
</feature>
<dbReference type="OrthoDB" id="3806873at2"/>
<dbReference type="NCBIfam" id="NF033068">
    <property type="entry name" value="APH_3p"/>
    <property type="match status" value="1"/>
</dbReference>
<dbReference type="GO" id="GO:0046872">
    <property type="term" value="F:metal ion binding"/>
    <property type="evidence" value="ECO:0007669"/>
    <property type="project" value="UniProtKB-KW"/>
</dbReference>
<keyword evidence="7 10" id="KW-0067">ATP-binding</keyword>
<name>A0A2S7DCV4_9XANT</name>
<dbReference type="AlphaFoldDB" id="A0A2S7DCV4"/>
<dbReference type="PIRSF" id="PIRSF000706">
    <property type="entry name" value="Kanamycin_kin"/>
    <property type="match status" value="1"/>
</dbReference>
<dbReference type="CDD" id="cd05150">
    <property type="entry name" value="APH"/>
    <property type="match status" value="1"/>
</dbReference>
<dbReference type="Gene3D" id="3.90.1200.10">
    <property type="match status" value="1"/>
</dbReference>
<dbReference type="InterPro" id="IPR051678">
    <property type="entry name" value="AGP_Transferase"/>
</dbReference>
<dbReference type="InterPro" id="IPR011009">
    <property type="entry name" value="Kinase-like_dom_sf"/>
</dbReference>
<dbReference type="EC" id="2.7.1.95" evidence="2"/>
<evidence type="ECO:0000256" key="10">
    <source>
        <dbReference type="PIRNR" id="PIRNR000706"/>
    </source>
</evidence>
<reference evidence="14 15" key="1">
    <citation type="submission" date="2016-08" db="EMBL/GenBank/DDBJ databases">
        <authorList>
            <person name="Seilhamer J.J."/>
        </authorList>
    </citation>
    <scope>NUCLEOTIDE SEQUENCE [LARGE SCALE GENOMIC DNA]</scope>
    <source>
        <strain evidence="14 15">CFBP4644</strain>
    </source>
</reference>
<dbReference type="GO" id="GO:0005524">
    <property type="term" value="F:ATP binding"/>
    <property type="evidence" value="ECO:0007669"/>
    <property type="project" value="UniProtKB-KW"/>
</dbReference>
<keyword evidence="4 10" id="KW-0808">Transferase</keyword>
<feature type="binding site" evidence="12">
    <location>
        <position position="228"/>
    </location>
    <ligand>
        <name>Mg(2+)</name>
        <dbReference type="ChEBI" id="CHEBI:18420"/>
    </ligand>
</feature>
<dbReference type="RefSeq" id="WP_104588071.1">
    <property type="nucleotide sequence ID" value="NZ_JAFFQH010000181.1"/>
</dbReference>
<evidence type="ECO:0000259" key="13">
    <source>
        <dbReference type="Pfam" id="PF01636"/>
    </source>
</evidence>
<dbReference type="EMBL" id="MDEH01000009">
    <property type="protein sequence ID" value="PPU71662.1"/>
    <property type="molecule type" value="Genomic_DNA"/>
</dbReference>
<protein>
    <recommendedName>
        <fullName evidence="3">Aminoglycoside 3'-phosphotransferase</fullName>
        <ecNumber evidence="2">2.7.1.95</ecNumber>
    </recommendedName>
</protein>
<dbReference type="Gene3D" id="3.30.200.20">
    <property type="entry name" value="Phosphorylase Kinase, domain 1"/>
    <property type="match status" value="1"/>
</dbReference>
<comment type="caution">
    <text evidence="14">The sequence shown here is derived from an EMBL/GenBank/DDBJ whole genome shotgun (WGS) entry which is preliminary data.</text>
</comment>
<accession>A0A2S7DCV4</accession>
<keyword evidence="12" id="KW-0479">Metal-binding</keyword>
<feature type="active site" description="Proton acceptor" evidence="11">
    <location>
        <position position="209"/>
    </location>
</feature>
<dbReference type="SUPFAM" id="SSF56112">
    <property type="entry name" value="Protein kinase-like (PK-like)"/>
    <property type="match status" value="1"/>
</dbReference>
<keyword evidence="8 10" id="KW-0046">Antibiotic resistance</keyword>
<evidence type="ECO:0000256" key="3">
    <source>
        <dbReference type="ARBA" id="ARBA00017903"/>
    </source>
</evidence>
<evidence type="ECO:0000313" key="14">
    <source>
        <dbReference type="EMBL" id="PPU71662.1"/>
    </source>
</evidence>
<proteinExistence type="inferred from homology"/>
<dbReference type="InterPro" id="IPR024165">
    <property type="entry name" value="Kan/Strep_kinase"/>
</dbReference>
<evidence type="ECO:0000313" key="15">
    <source>
        <dbReference type="Proteomes" id="UP000239865"/>
    </source>
</evidence>
<evidence type="ECO:0000256" key="4">
    <source>
        <dbReference type="ARBA" id="ARBA00022679"/>
    </source>
</evidence>
<feature type="domain" description="Aminoglycoside phosphotransferase" evidence="13">
    <location>
        <begin position="42"/>
        <end position="269"/>
    </location>
</feature>
<dbReference type="Proteomes" id="UP000239865">
    <property type="component" value="Unassembled WGS sequence"/>
</dbReference>
<evidence type="ECO:0000256" key="1">
    <source>
        <dbReference type="ARBA" id="ARBA00006219"/>
    </source>
</evidence>